<evidence type="ECO:0000256" key="2">
    <source>
        <dbReference type="ARBA" id="ARBA00022786"/>
    </source>
</evidence>
<feature type="domain" description="UBC core" evidence="3">
    <location>
        <begin position="1"/>
        <end position="124"/>
    </location>
</feature>
<accession>A0ABD3QWK7</accession>
<comment type="caution">
    <text evidence="4">The sequence shown here is derived from an EMBL/GenBank/DDBJ whole genome shotgun (WGS) entry which is preliminary data.</text>
</comment>
<dbReference type="InterPro" id="IPR000608">
    <property type="entry name" value="UBC"/>
</dbReference>
<proteinExistence type="predicted"/>
<dbReference type="PROSITE" id="PS50127">
    <property type="entry name" value="UBC_2"/>
    <property type="match status" value="1"/>
</dbReference>
<dbReference type="Pfam" id="PF00179">
    <property type="entry name" value="UQ_con"/>
    <property type="match status" value="1"/>
</dbReference>
<dbReference type="InterPro" id="IPR016135">
    <property type="entry name" value="UBQ-conjugating_enzyme/RWD"/>
</dbReference>
<protein>
    <recommendedName>
        <fullName evidence="3">UBC core domain-containing protein</fullName>
    </recommendedName>
</protein>
<gene>
    <name evidence="4" type="ORF">HJC23_013685</name>
</gene>
<dbReference type="AlphaFoldDB" id="A0ABD3QWK7"/>
<sequence>MIAGPDGSPYANGCFFFVINLPSTYPRIAPKVQFLTTGGGRIRFNPNLYNCGEVCLSLPGTWQGPDWISGESTSLQVRRYNANIWPHTIDAAIKSHLSSTQKNNNTYPEFEGGMVKHFLEKRSLIEKELLEDSRLMSQVQSVLELFERLSTREKEVRGGRS</sequence>
<evidence type="ECO:0000313" key="5">
    <source>
        <dbReference type="Proteomes" id="UP001516023"/>
    </source>
</evidence>
<dbReference type="PANTHER" id="PTHR46116">
    <property type="entry name" value="(E3-INDEPENDENT) E2 UBIQUITIN-CONJUGATING ENZYME"/>
    <property type="match status" value="1"/>
</dbReference>
<dbReference type="Proteomes" id="UP001516023">
    <property type="component" value="Unassembled WGS sequence"/>
</dbReference>
<keyword evidence="2" id="KW-0833">Ubl conjugation pathway</keyword>
<reference evidence="4 5" key="1">
    <citation type="journal article" date="2020" name="G3 (Bethesda)">
        <title>Improved Reference Genome for Cyclotella cryptica CCMP332, a Model for Cell Wall Morphogenesis, Salinity Adaptation, and Lipid Production in Diatoms (Bacillariophyta).</title>
        <authorList>
            <person name="Roberts W.R."/>
            <person name="Downey K.M."/>
            <person name="Ruck E.C."/>
            <person name="Traller J.C."/>
            <person name="Alverson A.J."/>
        </authorList>
    </citation>
    <scope>NUCLEOTIDE SEQUENCE [LARGE SCALE GENOMIC DNA]</scope>
    <source>
        <strain evidence="4 5">CCMP332</strain>
    </source>
</reference>
<dbReference type="PANTHER" id="PTHR46116:SF39">
    <property type="entry name" value="BACULOVIRAL IAP REPEAT-CONTAINING PROTEIN 6"/>
    <property type="match status" value="1"/>
</dbReference>
<evidence type="ECO:0000313" key="4">
    <source>
        <dbReference type="EMBL" id="KAL3804166.1"/>
    </source>
</evidence>
<keyword evidence="5" id="KW-1185">Reference proteome</keyword>
<organism evidence="4 5">
    <name type="scientific">Cyclotella cryptica</name>
    <dbReference type="NCBI Taxonomy" id="29204"/>
    <lineage>
        <taxon>Eukaryota</taxon>
        <taxon>Sar</taxon>
        <taxon>Stramenopiles</taxon>
        <taxon>Ochrophyta</taxon>
        <taxon>Bacillariophyta</taxon>
        <taxon>Coscinodiscophyceae</taxon>
        <taxon>Thalassiosirophycidae</taxon>
        <taxon>Stephanodiscales</taxon>
        <taxon>Stephanodiscaceae</taxon>
        <taxon>Cyclotella</taxon>
    </lineage>
</organism>
<dbReference type="SUPFAM" id="SSF54495">
    <property type="entry name" value="UBC-like"/>
    <property type="match status" value="1"/>
</dbReference>
<evidence type="ECO:0000256" key="1">
    <source>
        <dbReference type="ARBA" id="ARBA00022679"/>
    </source>
</evidence>
<name>A0ABD3QWK7_9STRA</name>
<dbReference type="EMBL" id="JABMIG020000009">
    <property type="protein sequence ID" value="KAL3804166.1"/>
    <property type="molecule type" value="Genomic_DNA"/>
</dbReference>
<dbReference type="GO" id="GO:0016740">
    <property type="term" value="F:transferase activity"/>
    <property type="evidence" value="ECO:0007669"/>
    <property type="project" value="UniProtKB-KW"/>
</dbReference>
<keyword evidence="1" id="KW-0808">Transferase</keyword>
<evidence type="ECO:0000259" key="3">
    <source>
        <dbReference type="PROSITE" id="PS50127"/>
    </source>
</evidence>
<dbReference type="Gene3D" id="3.10.110.10">
    <property type="entry name" value="Ubiquitin Conjugating Enzyme"/>
    <property type="match status" value="1"/>
</dbReference>